<dbReference type="InterPro" id="IPR041470">
    <property type="entry name" value="GCP_N"/>
</dbReference>
<feature type="domain" description="Gamma tubulin complex component protein N-terminal" evidence="9">
    <location>
        <begin position="232"/>
        <end position="537"/>
    </location>
</feature>
<dbReference type="InterPro" id="IPR042241">
    <property type="entry name" value="GCP_C_sf"/>
</dbReference>
<evidence type="ECO:0000256" key="3">
    <source>
        <dbReference type="ARBA" id="ARBA00022701"/>
    </source>
</evidence>
<dbReference type="PANTHER" id="PTHR19302:SF33">
    <property type="entry name" value="GAMMA-TUBULIN COMPLEX COMPONENT 5"/>
    <property type="match status" value="1"/>
</dbReference>
<comment type="caution">
    <text evidence="10">The sequence shown here is derived from an EMBL/GenBank/DDBJ whole genome shotgun (WGS) entry which is preliminary data.</text>
</comment>
<evidence type="ECO:0000256" key="2">
    <source>
        <dbReference type="ARBA" id="ARBA00022490"/>
    </source>
</evidence>
<feature type="region of interest" description="Disordered" evidence="6">
    <location>
        <begin position="154"/>
        <end position="173"/>
    </location>
</feature>
<evidence type="ECO:0000259" key="7">
    <source>
        <dbReference type="Pfam" id="PF04130"/>
    </source>
</evidence>
<evidence type="ECO:0000259" key="9">
    <source>
        <dbReference type="Pfam" id="PF17681"/>
    </source>
</evidence>
<dbReference type="InterPro" id="IPR007259">
    <property type="entry name" value="GCP"/>
</dbReference>
<dbReference type="EMBL" id="JAVFKD010000012">
    <property type="protein sequence ID" value="KAK5993237.1"/>
    <property type="molecule type" value="Genomic_DNA"/>
</dbReference>
<evidence type="ECO:0000256" key="5">
    <source>
        <dbReference type="RuleBase" id="RU363050"/>
    </source>
</evidence>
<feature type="domain" description="Gamma-Tubulin ring complex non-core subunit mod21 N-terminal" evidence="8">
    <location>
        <begin position="67"/>
        <end position="158"/>
    </location>
</feature>
<evidence type="ECO:0000256" key="6">
    <source>
        <dbReference type="SAM" id="MobiDB-lite"/>
    </source>
</evidence>
<evidence type="ECO:0000259" key="8">
    <source>
        <dbReference type="Pfam" id="PF14609"/>
    </source>
</evidence>
<name>A0ABR0SM60_9HYPO</name>
<dbReference type="Gene3D" id="1.20.120.1900">
    <property type="entry name" value="Gamma-tubulin complex, C-terminal domain"/>
    <property type="match status" value="1"/>
</dbReference>
<gene>
    <name evidence="10" type="ORF">PT974_06666</name>
</gene>
<feature type="domain" description="Gamma tubulin complex component C-terminal" evidence="7">
    <location>
        <begin position="541"/>
        <end position="840"/>
    </location>
</feature>
<comment type="similarity">
    <text evidence="1 5">Belongs to the TUBGCP family.</text>
</comment>
<keyword evidence="3 5" id="KW-0493">Microtubule</keyword>
<dbReference type="Pfam" id="PF17681">
    <property type="entry name" value="GCP_N_terminal"/>
    <property type="match status" value="1"/>
</dbReference>
<dbReference type="Pfam" id="PF14609">
    <property type="entry name" value="GCP5-Mod21_N"/>
    <property type="match status" value="1"/>
</dbReference>
<evidence type="ECO:0000256" key="1">
    <source>
        <dbReference type="ARBA" id="ARBA00010337"/>
    </source>
</evidence>
<comment type="subcellular location">
    <subcellularLocation>
        <location evidence="5">Cytoplasm</location>
        <location evidence="5">Cytoskeleton</location>
        <location evidence="5">Microtubule organizing center</location>
    </subcellularLocation>
</comment>
<organism evidence="10 11">
    <name type="scientific">Cladobotryum mycophilum</name>
    <dbReference type="NCBI Taxonomy" id="491253"/>
    <lineage>
        <taxon>Eukaryota</taxon>
        <taxon>Fungi</taxon>
        <taxon>Dikarya</taxon>
        <taxon>Ascomycota</taxon>
        <taxon>Pezizomycotina</taxon>
        <taxon>Sordariomycetes</taxon>
        <taxon>Hypocreomycetidae</taxon>
        <taxon>Hypocreales</taxon>
        <taxon>Hypocreaceae</taxon>
        <taxon>Cladobotryum</taxon>
    </lineage>
</organism>
<sequence length="864" mass="98691">MAYAARLGALTEELVEAVTGLSTQKNPRRLNFVRDAALRNLRSHPYLSTNPFQIANTLDGLQERFRVNNRDELADALRERVLALQEVPITWHHDILALFLEISDQPTFKSNLSDLDDIKEERGTEAPPLRWEDIAREDSWDDDELLWEQVNYSDGSEDGTYAQDATEESEETSLFDYDDGAVGRTAEDCIINPEDEHLLNSLRKAQEWRSVAPPKDDEGIMHRISVTEPQIVREILFMLQGLGTTLFSDTGLPVPAFQMEHVSWETYKAVIHTIAEAGRRISLLRRFVEHPQSIPHLQAFQDCIAKRLQDFDNKLSEIQARLAAPKDEVLFSLLAVNGEITPCIEPLVVLSNIIVQVQETSKSDTFRYLELLFDETTMSQLKDDLSTYEFLAKIFIECFNVYLRPIRRWMDEGKLMPGNETFFIYETEDEVPLSNIWRQRFKLRTTADGKIHAPKFLNPAVNQMYNAGKNIVVLRLLGKFGSSTLGHIEEPPLDYDTICPEGVGLATFPDLFGTAFDRWIQSKYRKTSTTLKDVLVKVCGLSSTLEALQVLYLMSEGFAASTFSDYLFDKLENRNPVWYDRFALTGAGQDAYVSLVDTNRLSIRVKTEGQHVTVDEAQSSVRVALPHVKIDYRLAWPIQMVISEENMEYYQSIFVFLLQIKRAVYALHKPRILDYYWTDHENWDDRALFYSSRRNLLWFCTTLQTYLSTLVLAPNQLKMQEELEGAADVDAMIAIHTTCMKQMVDQACLGGPLALIRQCILEMLNLAITLENARETKEVADAALQRPFGFPELDMDDDDGRRELEKEQADEVYFRVLAVVRADFDRHLGFICSGLRGVARATGDSTSAKWDILADMLQGGRDDR</sequence>
<dbReference type="InterPro" id="IPR040457">
    <property type="entry name" value="GCP_C"/>
</dbReference>
<accession>A0ABR0SM60</accession>
<evidence type="ECO:0000313" key="11">
    <source>
        <dbReference type="Proteomes" id="UP001338125"/>
    </source>
</evidence>
<keyword evidence="4 5" id="KW-0206">Cytoskeleton</keyword>
<dbReference type="Proteomes" id="UP001338125">
    <property type="component" value="Unassembled WGS sequence"/>
</dbReference>
<keyword evidence="11" id="KW-1185">Reference proteome</keyword>
<proteinExistence type="inferred from homology"/>
<dbReference type="CDD" id="cd22572">
    <property type="entry name" value="GCP5_NTD"/>
    <property type="match status" value="1"/>
</dbReference>
<dbReference type="Pfam" id="PF04130">
    <property type="entry name" value="GCP_C_terminal"/>
    <property type="match status" value="1"/>
</dbReference>
<reference evidence="10 11" key="1">
    <citation type="submission" date="2024-01" db="EMBL/GenBank/DDBJ databases">
        <title>Complete genome of Cladobotryum mycophilum ATHUM6906.</title>
        <authorList>
            <person name="Christinaki A.C."/>
            <person name="Myridakis A.I."/>
            <person name="Kouvelis V.N."/>
        </authorList>
    </citation>
    <scope>NUCLEOTIDE SEQUENCE [LARGE SCALE GENOMIC DNA]</scope>
    <source>
        <strain evidence="10 11">ATHUM6906</strain>
    </source>
</reference>
<evidence type="ECO:0000313" key="10">
    <source>
        <dbReference type="EMBL" id="KAK5993237.1"/>
    </source>
</evidence>
<dbReference type="InterPro" id="IPR032797">
    <property type="entry name" value="Mod21_N"/>
</dbReference>
<dbReference type="InterPro" id="IPR059169">
    <property type="entry name" value="GCP5_N_ext"/>
</dbReference>
<dbReference type="PANTHER" id="PTHR19302">
    <property type="entry name" value="GAMMA TUBULIN COMPLEX PROTEIN"/>
    <property type="match status" value="1"/>
</dbReference>
<protein>
    <recommendedName>
        <fullName evidence="5">Spindle pole body component</fullName>
    </recommendedName>
</protein>
<keyword evidence="2 5" id="KW-0963">Cytoplasm</keyword>
<evidence type="ECO:0000256" key="4">
    <source>
        <dbReference type="ARBA" id="ARBA00023212"/>
    </source>
</evidence>